<gene>
    <name evidence="2" type="ORF">TWF694_005819</name>
</gene>
<dbReference type="SUPFAM" id="SSF48403">
    <property type="entry name" value="Ankyrin repeat"/>
    <property type="match status" value="1"/>
</dbReference>
<dbReference type="AlphaFoldDB" id="A0AAV9WSC5"/>
<reference evidence="2 3" key="1">
    <citation type="submission" date="2019-10" db="EMBL/GenBank/DDBJ databases">
        <authorList>
            <person name="Palmer J.M."/>
        </authorList>
    </citation>
    <scope>NUCLEOTIDE SEQUENCE [LARGE SCALE GENOMIC DNA]</scope>
    <source>
        <strain evidence="2 3">TWF694</strain>
    </source>
</reference>
<evidence type="ECO:0000256" key="1">
    <source>
        <dbReference type="SAM" id="MobiDB-lite"/>
    </source>
</evidence>
<accession>A0AAV9WSC5</accession>
<evidence type="ECO:0000313" key="3">
    <source>
        <dbReference type="Proteomes" id="UP001365542"/>
    </source>
</evidence>
<dbReference type="EMBL" id="JAVHJO010000018">
    <property type="protein sequence ID" value="KAK6524158.1"/>
    <property type="molecule type" value="Genomic_DNA"/>
</dbReference>
<sequence>MSKPQEHSGGHPSQNETILVASTNNRLTNQEHWSQDTLDVVSSPSENAVLPSLSKLEYKLSSYESTSSKPTRVNTNEISTPRVFFNLENEEIRLPLPPKPPGYNSPEHVSREAINTVYRGSPPLSPTPFHFDEDDLSETEDPEAEKIKFHETEMKKRIENGQYDEILQTHLKALIQTYKITTDIKIILLYSIMEMNDFAEAYDRLIPFKFDPNVEPDFNIALYLLRAQLLSLLGNPKAGQSCRRVIKLCEQYKTQTRVDAETARNLDRWSNAAYKILLKSMGKIADPADRLYWDSKYKDNIRDPVLRFSAKLQLRVIYDNLTPIQASINHGEPEERELLDSIPLLDLQSRPNPSAEIPSLGAVVKVPQSILTKDDEEVLQEDFRIGIEKDKNGILMLHFAHRENLLKLLESSLQSGMYDIAVEICKGDPAPLVERTFAFDHPPVDPFAYHPPYANMTDALIPVHSALTLLATLGNTREEDTEEWDTSVAATCLSYISKSPRKLLSPPPSTFPKPHRRRHSRRNRDEDEEEEDDEDYEEEEYNEEEDEDYEDEDEDYEDEDEDEEESDEEVEGVSEEKKDKEDNQPLKSHEIETQLELALRISISLDNHPLTAKIVELHPSLFRNNLSLVHLVIRTSYTGDATMLRRVLSWTQPDFHHKDPSGRNILHFAAYYSIKSVEAMRCLVEYHKCRGCWARVAKMRGVGYTPFQMAKVARARYRVGSTAEEEAFVDEFVEWMLKSVGPWVVDPLNYPSASDR</sequence>
<comment type="caution">
    <text evidence="2">The sequence shown here is derived from an EMBL/GenBank/DDBJ whole genome shotgun (WGS) entry which is preliminary data.</text>
</comment>
<organism evidence="2 3">
    <name type="scientific">Orbilia ellipsospora</name>
    <dbReference type="NCBI Taxonomy" id="2528407"/>
    <lineage>
        <taxon>Eukaryota</taxon>
        <taxon>Fungi</taxon>
        <taxon>Dikarya</taxon>
        <taxon>Ascomycota</taxon>
        <taxon>Pezizomycotina</taxon>
        <taxon>Orbiliomycetes</taxon>
        <taxon>Orbiliales</taxon>
        <taxon>Orbiliaceae</taxon>
        <taxon>Orbilia</taxon>
    </lineage>
</organism>
<evidence type="ECO:0000313" key="2">
    <source>
        <dbReference type="EMBL" id="KAK6524158.1"/>
    </source>
</evidence>
<dbReference type="InterPro" id="IPR036770">
    <property type="entry name" value="Ankyrin_rpt-contain_sf"/>
</dbReference>
<name>A0AAV9WSC5_9PEZI</name>
<dbReference type="Proteomes" id="UP001365542">
    <property type="component" value="Unassembled WGS sequence"/>
</dbReference>
<feature type="region of interest" description="Disordered" evidence="1">
    <location>
        <begin position="499"/>
        <end position="588"/>
    </location>
</feature>
<feature type="compositionally biased region" description="Acidic residues" evidence="1">
    <location>
        <begin position="526"/>
        <end position="573"/>
    </location>
</feature>
<feature type="compositionally biased region" description="Basic residues" evidence="1">
    <location>
        <begin position="513"/>
        <end position="522"/>
    </location>
</feature>
<dbReference type="Gene3D" id="1.25.40.20">
    <property type="entry name" value="Ankyrin repeat-containing domain"/>
    <property type="match status" value="1"/>
</dbReference>
<keyword evidence="3" id="KW-1185">Reference proteome</keyword>
<feature type="compositionally biased region" description="Basic and acidic residues" evidence="1">
    <location>
        <begin position="574"/>
        <end position="588"/>
    </location>
</feature>
<protein>
    <submittedName>
        <fullName evidence="2">Uncharacterized protein</fullName>
    </submittedName>
</protein>
<proteinExistence type="predicted"/>